<reference evidence="9 10" key="1">
    <citation type="submission" date="2023-04" db="EMBL/GenBank/DDBJ databases">
        <authorList>
            <person name="Hsu D."/>
        </authorList>
    </citation>
    <scope>NUCLEOTIDE SEQUENCE [LARGE SCALE GENOMIC DNA]</scope>
    <source>
        <strain evidence="9 10">MK1</strain>
    </source>
</reference>
<dbReference type="Proteomes" id="UP001329915">
    <property type="component" value="Chromosome"/>
</dbReference>
<keyword evidence="4 7" id="KW-0812">Transmembrane</keyword>
<keyword evidence="6 7" id="KW-0472">Membrane</keyword>
<dbReference type="PANTHER" id="PTHR34582:SF7">
    <property type="entry name" value="UPF0702 TRANSMEMBRANE PROTEIN YDFS"/>
    <property type="match status" value="1"/>
</dbReference>
<accession>A0AAU0ULJ3</accession>
<dbReference type="GO" id="GO:0005886">
    <property type="term" value="C:plasma membrane"/>
    <property type="evidence" value="ECO:0007669"/>
    <property type="project" value="UniProtKB-SubCell"/>
</dbReference>
<name>A0AAU0ULJ3_9FIRM</name>
<keyword evidence="10" id="KW-1185">Reference proteome</keyword>
<evidence type="ECO:0000256" key="5">
    <source>
        <dbReference type="ARBA" id="ARBA00022989"/>
    </source>
</evidence>
<evidence type="ECO:0000256" key="4">
    <source>
        <dbReference type="ARBA" id="ARBA00022692"/>
    </source>
</evidence>
<feature type="domain" description="YetF C-terminal" evidence="8">
    <location>
        <begin position="82"/>
        <end position="213"/>
    </location>
</feature>
<evidence type="ECO:0000256" key="6">
    <source>
        <dbReference type="ARBA" id="ARBA00023136"/>
    </source>
</evidence>
<evidence type="ECO:0000256" key="7">
    <source>
        <dbReference type="SAM" id="Phobius"/>
    </source>
</evidence>
<keyword evidence="3" id="KW-1003">Cell membrane</keyword>
<organism evidence="9 10">
    <name type="scientific">Metallumcola ferriviriculae</name>
    <dbReference type="NCBI Taxonomy" id="3039180"/>
    <lineage>
        <taxon>Bacteria</taxon>
        <taxon>Bacillati</taxon>
        <taxon>Bacillota</taxon>
        <taxon>Clostridia</taxon>
        <taxon>Neomoorellales</taxon>
        <taxon>Desulfitibacteraceae</taxon>
        <taxon>Metallumcola</taxon>
    </lineage>
</organism>
<protein>
    <submittedName>
        <fullName evidence="9">DUF421 domain-containing protein</fullName>
    </submittedName>
</protein>
<dbReference type="InterPro" id="IPR007353">
    <property type="entry name" value="DUF421"/>
</dbReference>
<dbReference type="Pfam" id="PF04239">
    <property type="entry name" value="DUF421"/>
    <property type="match status" value="1"/>
</dbReference>
<dbReference type="Gene3D" id="3.30.240.20">
    <property type="entry name" value="bsu07140 like domains"/>
    <property type="match status" value="2"/>
</dbReference>
<dbReference type="KEGG" id="dbc:MFMK1_000961"/>
<feature type="transmembrane region" description="Helical" evidence="7">
    <location>
        <begin position="60"/>
        <end position="79"/>
    </location>
</feature>
<comment type="subcellular location">
    <subcellularLocation>
        <location evidence="1">Cell membrane</location>
        <topology evidence="1">Multi-pass membrane protein</topology>
    </subcellularLocation>
</comment>
<evidence type="ECO:0000259" key="8">
    <source>
        <dbReference type="Pfam" id="PF04239"/>
    </source>
</evidence>
<evidence type="ECO:0000256" key="3">
    <source>
        <dbReference type="ARBA" id="ARBA00022475"/>
    </source>
</evidence>
<dbReference type="RefSeq" id="WP_366924021.1">
    <property type="nucleotide sequence ID" value="NZ_CP121694.1"/>
</dbReference>
<gene>
    <name evidence="9" type="ORF">MFMK1_000961</name>
</gene>
<dbReference type="AlphaFoldDB" id="A0AAU0ULJ3"/>
<dbReference type="PANTHER" id="PTHR34582">
    <property type="entry name" value="UPF0702 TRANSMEMBRANE PROTEIN YCAP"/>
    <property type="match status" value="1"/>
</dbReference>
<dbReference type="InterPro" id="IPR023090">
    <property type="entry name" value="UPF0702_alpha/beta_dom_sf"/>
</dbReference>
<comment type="similarity">
    <text evidence="2">Belongs to the UPF0702 family.</text>
</comment>
<sequence length="242" mass="27305">MSEWLVELVRGLIAFFTLLIFARVLGKQQISQLTFFDYVLGITIGSTASSLTTDLTSKAFPHWIGLITWIGSALALQIITLKWRTASKYIDGEPTVVVMNGQIMEDTMARMRYRATDLLEQLRNKGVFDLGQVEFAVLETNGKLSVQKKSQYQPVTPKDLNLPTQYKGLSTELIYDGVVIEQNLRGFNLDRIWLTDQLKKQGINSEEEVFLALIDTGGQLYIDKYSDHVKKLTDVSDYPGAN</sequence>
<evidence type="ECO:0000313" key="9">
    <source>
        <dbReference type="EMBL" id="WRO21165.1"/>
    </source>
</evidence>
<dbReference type="EMBL" id="CP121694">
    <property type="protein sequence ID" value="WRO21165.1"/>
    <property type="molecule type" value="Genomic_DNA"/>
</dbReference>
<evidence type="ECO:0000256" key="1">
    <source>
        <dbReference type="ARBA" id="ARBA00004651"/>
    </source>
</evidence>
<evidence type="ECO:0000256" key="2">
    <source>
        <dbReference type="ARBA" id="ARBA00006448"/>
    </source>
</evidence>
<keyword evidence="5 7" id="KW-1133">Transmembrane helix</keyword>
<proteinExistence type="inferred from homology"/>
<evidence type="ECO:0000313" key="10">
    <source>
        <dbReference type="Proteomes" id="UP001329915"/>
    </source>
</evidence>